<reference evidence="2" key="1">
    <citation type="submission" date="2014-09" db="EMBL/GenBank/DDBJ databases">
        <authorList>
            <person name="Magalhaes I.L.F."/>
            <person name="Oliveira U."/>
            <person name="Santos F.R."/>
            <person name="Vidigal T.H.D.A."/>
            <person name="Brescovit A.D."/>
            <person name="Santos A.J."/>
        </authorList>
    </citation>
    <scope>NUCLEOTIDE SEQUENCE</scope>
    <source>
        <tissue evidence="2">Shoot tissue taken approximately 20 cm above the soil surface</tissue>
    </source>
</reference>
<reference evidence="2" key="2">
    <citation type="journal article" date="2015" name="Data Brief">
        <title>Shoot transcriptome of the giant reed, Arundo donax.</title>
        <authorList>
            <person name="Barrero R.A."/>
            <person name="Guerrero F.D."/>
            <person name="Moolhuijzen P."/>
            <person name="Goolsby J.A."/>
            <person name="Tidwell J."/>
            <person name="Bellgard S.E."/>
            <person name="Bellgard M.I."/>
        </authorList>
    </citation>
    <scope>NUCLEOTIDE SEQUENCE</scope>
    <source>
        <tissue evidence="2">Shoot tissue taken approximately 20 cm above the soil surface</tissue>
    </source>
</reference>
<evidence type="ECO:0008006" key="3">
    <source>
        <dbReference type="Google" id="ProtNLM"/>
    </source>
</evidence>
<evidence type="ECO:0000256" key="1">
    <source>
        <dbReference type="SAM" id="SignalP"/>
    </source>
</evidence>
<keyword evidence="1" id="KW-0732">Signal</keyword>
<proteinExistence type="predicted"/>
<feature type="signal peptide" evidence="1">
    <location>
        <begin position="1"/>
        <end position="20"/>
    </location>
</feature>
<organism evidence="2">
    <name type="scientific">Arundo donax</name>
    <name type="common">Giant reed</name>
    <name type="synonym">Donax arundinaceus</name>
    <dbReference type="NCBI Taxonomy" id="35708"/>
    <lineage>
        <taxon>Eukaryota</taxon>
        <taxon>Viridiplantae</taxon>
        <taxon>Streptophyta</taxon>
        <taxon>Embryophyta</taxon>
        <taxon>Tracheophyta</taxon>
        <taxon>Spermatophyta</taxon>
        <taxon>Magnoliopsida</taxon>
        <taxon>Liliopsida</taxon>
        <taxon>Poales</taxon>
        <taxon>Poaceae</taxon>
        <taxon>PACMAD clade</taxon>
        <taxon>Arundinoideae</taxon>
        <taxon>Arundineae</taxon>
        <taxon>Arundo</taxon>
    </lineage>
</organism>
<dbReference type="AlphaFoldDB" id="A0A0A9GGV5"/>
<name>A0A0A9GGV5_ARUDO</name>
<dbReference type="EMBL" id="GBRH01176100">
    <property type="protein sequence ID" value="JAE21796.1"/>
    <property type="molecule type" value="Transcribed_RNA"/>
</dbReference>
<accession>A0A0A9GGV5</accession>
<protein>
    <recommendedName>
        <fullName evidence="3">Secreted protein</fullName>
    </recommendedName>
</protein>
<evidence type="ECO:0000313" key="2">
    <source>
        <dbReference type="EMBL" id="JAE21796.1"/>
    </source>
</evidence>
<feature type="chain" id="PRO_5002044921" description="Secreted protein" evidence="1">
    <location>
        <begin position="21"/>
        <end position="77"/>
    </location>
</feature>
<sequence>MVVVVMVVVAILVEFEVANLKFPASPRGKEGMRNNTFEEWKFPPILQQYKRRSKSKSKVSTTSTIISDSHLTVFLCS</sequence>